<evidence type="ECO:0000313" key="2">
    <source>
        <dbReference type="Proteomes" id="UP000503088"/>
    </source>
</evidence>
<keyword evidence="1" id="KW-0378">Hydrolase</keyword>
<sequence>MKRIFLAMERELLVIRQSDKNSLTVKERLTGMQPICVAVDPYSPERIYCGTFARGLWRSLDGGDHWVPIGDPHLSMASVLEGGILHPHITSLAISREKGAGDYGTLYAGTEPSALFCSRDGGETWRELKSLQHLPSAPTWSFPPRPHTSHVRWITPDPLEPARLHVSIEFGAVIRSLDQGESWSDRKFRSPKDAHTLIVHPQNPDRIYAACGDGYLEKGCGYAESRDGGETWHYVGEGLKHHYLYGLAVDPGDPETILVSAASDPGSAHNPKQATSRIYRKKGKEPWQEITQGLPPATGTVIPLLATHQGEAGVFYALTNQGLYCSPDQGSSWVRMEVPWKEEYINQHQQAIAVTEN</sequence>
<accession>A0A7D4CGN0</accession>
<dbReference type="Proteomes" id="UP000503088">
    <property type="component" value="Chromosome"/>
</dbReference>
<dbReference type="KEGG" id="kpul:GXN76_11520"/>
<dbReference type="GO" id="GO:0010411">
    <property type="term" value="P:xyloglucan metabolic process"/>
    <property type="evidence" value="ECO:0007669"/>
    <property type="project" value="TreeGrafter"/>
</dbReference>
<dbReference type="RefSeq" id="WP_173223308.1">
    <property type="nucleotide sequence ID" value="NZ_CP048104.1"/>
</dbReference>
<evidence type="ECO:0000313" key="1">
    <source>
        <dbReference type="EMBL" id="QKG85034.1"/>
    </source>
</evidence>
<reference evidence="1 2" key="1">
    <citation type="submission" date="2020-01" db="EMBL/GenBank/DDBJ databases">
        <authorList>
            <person name="Gulvik C.A."/>
            <person name="Batra D.G."/>
        </authorList>
    </citation>
    <scope>NUCLEOTIDE SEQUENCE [LARGE SCALE GENOMIC DNA]</scope>
    <source>
        <strain evidence="1 2">W9323</strain>
    </source>
</reference>
<dbReference type="PANTHER" id="PTHR43739">
    <property type="entry name" value="XYLOGLUCANASE (EUROFUNG)"/>
    <property type="match status" value="1"/>
</dbReference>
<gene>
    <name evidence="1" type="ORF">GXN76_11520</name>
</gene>
<keyword evidence="2" id="KW-1185">Reference proteome</keyword>
<dbReference type="EMBL" id="CP048104">
    <property type="protein sequence ID" value="QKG85034.1"/>
    <property type="molecule type" value="Genomic_DNA"/>
</dbReference>
<dbReference type="AlphaFoldDB" id="A0A7D4CGN0"/>
<proteinExistence type="predicted"/>
<dbReference type="SUPFAM" id="SSF110296">
    <property type="entry name" value="Oligoxyloglucan reducing end-specific cellobiohydrolase"/>
    <property type="match status" value="1"/>
</dbReference>
<dbReference type="InterPro" id="IPR015943">
    <property type="entry name" value="WD40/YVTN_repeat-like_dom_sf"/>
</dbReference>
<dbReference type="Gene3D" id="2.130.10.10">
    <property type="entry name" value="YVTN repeat-like/Quinoprotein amine dehydrogenase"/>
    <property type="match status" value="2"/>
</dbReference>
<dbReference type="PANTHER" id="PTHR43739:SF5">
    <property type="entry name" value="EXO-ALPHA-SIALIDASE"/>
    <property type="match status" value="1"/>
</dbReference>
<organism evidence="1 2">
    <name type="scientific">Kroppenstedtia pulmonis</name>
    <dbReference type="NCBI Taxonomy" id="1380685"/>
    <lineage>
        <taxon>Bacteria</taxon>
        <taxon>Bacillati</taxon>
        <taxon>Bacillota</taxon>
        <taxon>Bacilli</taxon>
        <taxon>Bacillales</taxon>
        <taxon>Thermoactinomycetaceae</taxon>
        <taxon>Kroppenstedtia</taxon>
    </lineage>
</organism>
<name>A0A7D4CGN0_9BACL</name>
<dbReference type="InterPro" id="IPR052025">
    <property type="entry name" value="Xyloglucanase_GH74"/>
</dbReference>
<protein>
    <submittedName>
        <fullName evidence="1">Glycosyl hydrolase</fullName>
    </submittedName>
</protein>
<dbReference type="CDD" id="cd15482">
    <property type="entry name" value="Sialidase_non-viral"/>
    <property type="match status" value="1"/>
</dbReference>
<dbReference type="GO" id="GO:0016787">
    <property type="term" value="F:hydrolase activity"/>
    <property type="evidence" value="ECO:0007669"/>
    <property type="project" value="UniProtKB-KW"/>
</dbReference>